<feature type="transmembrane region" description="Helical" evidence="1">
    <location>
        <begin position="102"/>
        <end position="127"/>
    </location>
</feature>
<reference evidence="3 4" key="1">
    <citation type="submission" date="2014-11" db="EMBL/GenBank/DDBJ databases">
        <title>Genome sequence and analysis of novel Kurthia sp.</title>
        <authorList>
            <person name="Lawson J.N."/>
            <person name="Gonzalez J.E."/>
            <person name="Rinauldi L."/>
            <person name="Xuan Z."/>
            <person name="Firman A."/>
            <person name="Shaddox L."/>
            <person name="Trudeau A."/>
            <person name="Shah S."/>
            <person name="Reiman D."/>
        </authorList>
    </citation>
    <scope>NUCLEOTIDE SEQUENCE [LARGE SCALE GENOMIC DNA]</scope>
    <source>
        <strain evidence="3 4">3B1D</strain>
    </source>
</reference>
<gene>
    <name evidence="3" type="ORF">QI30_00310</name>
</gene>
<organism evidence="3 4">
    <name type="scientific">Candidatus Kurthia intestinigallinarum</name>
    <dbReference type="NCBI Taxonomy" id="1562256"/>
    <lineage>
        <taxon>Bacteria</taxon>
        <taxon>Bacillati</taxon>
        <taxon>Bacillota</taxon>
        <taxon>Bacilli</taxon>
        <taxon>Bacillales</taxon>
        <taxon>Caryophanaceae</taxon>
        <taxon>Kurthia</taxon>
    </lineage>
</organism>
<dbReference type="EMBL" id="JTFC01000002">
    <property type="protein sequence ID" value="RUS58430.1"/>
    <property type="molecule type" value="Genomic_DNA"/>
</dbReference>
<keyword evidence="4" id="KW-1185">Reference proteome</keyword>
<feature type="domain" description="DUF4395" evidence="2">
    <location>
        <begin position="7"/>
        <end position="130"/>
    </location>
</feature>
<keyword evidence="1" id="KW-0812">Transmembrane</keyword>
<evidence type="ECO:0000313" key="3">
    <source>
        <dbReference type="EMBL" id="RUS58430.1"/>
    </source>
</evidence>
<keyword evidence="1" id="KW-1133">Transmembrane helix</keyword>
<proteinExistence type="predicted"/>
<dbReference type="AlphaFoldDB" id="A0A433RYT0"/>
<protein>
    <recommendedName>
        <fullName evidence="2">DUF4395 domain-containing protein</fullName>
    </recommendedName>
</protein>
<dbReference type="RefSeq" id="WP_126988976.1">
    <property type="nucleotide sequence ID" value="NZ_JTFC01000002.1"/>
</dbReference>
<dbReference type="InterPro" id="IPR025508">
    <property type="entry name" value="DUF4395"/>
</dbReference>
<evidence type="ECO:0000259" key="2">
    <source>
        <dbReference type="Pfam" id="PF14340"/>
    </source>
</evidence>
<dbReference type="InterPro" id="IPR016942">
    <property type="entry name" value="UCP030042"/>
</dbReference>
<evidence type="ECO:0000313" key="4">
    <source>
        <dbReference type="Proteomes" id="UP000288623"/>
    </source>
</evidence>
<dbReference type="Pfam" id="PF14340">
    <property type="entry name" value="DUF4395"/>
    <property type="match status" value="1"/>
</dbReference>
<keyword evidence="1" id="KW-0472">Membrane</keyword>
<dbReference type="Proteomes" id="UP000288623">
    <property type="component" value="Unassembled WGS sequence"/>
</dbReference>
<dbReference type="PIRSF" id="PIRSF030042">
    <property type="entry name" value="UCP030042"/>
    <property type="match status" value="1"/>
</dbReference>
<evidence type="ECO:0000256" key="1">
    <source>
        <dbReference type="SAM" id="Phobius"/>
    </source>
</evidence>
<feature type="transmembrane region" description="Helical" evidence="1">
    <location>
        <begin position="77"/>
        <end position="96"/>
    </location>
</feature>
<feature type="transmembrane region" description="Helical" evidence="1">
    <location>
        <begin position="35"/>
        <end position="56"/>
    </location>
</feature>
<accession>A0A433RYT0</accession>
<name>A0A433RYT0_9BACL</name>
<sequence>MSKPPFIPRPLVRANQWTILLFTVASWFISPWLLLVPLVCNLGGLLFNFNPVIKIGRRFLKKRPSDYIPEDVTQQKFNSTIAITCLTLGLIGFTSGLTVMGYVFTIMVALASGIAILGFCIGCFLFFQINQLRYKLKKNEAKV</sequence>
<dbReference type="OrthoDB" id="2376580at2"/>
<comment type="caution">
    <text evidence="3">The sequence shown here is derived from an EMBL/GenBank/DDBJ whole genome shotgun (WGS) entry which is preliminary data.</text>
</comment>